<dbReference type="NCBIfam" id="TIGR02563">
    <property type="entry name" value="cas_Csy4"/>
    <property type="match status" value="1"/>
</dbReference>
<dbReference type="CDD" id="cd09739">
    <property type="entry name" value="Cas6_I-F"/>
    <property type="match status" value="1"/>
</dbReference>
<organism evidence="1">
    <name type="scientific">hydrothermal vent metagenome</name>
    <dbReference type="NCBI Taxonomy" id="652676"/>
    <lineage>
        <taxon>unclassified sequences</taxon>
        <taxon>metagenomes</taxon>
        <taxon>ecological metagenomes</taxon>
    </lineage>
</organism>
<dbReference type="EMBL" id="FPHJ01000002">
    <property type="protein sequence ID" value="SFV51919.1"/>
    <property type="molecule type" value="Genomic_DNA"/>
</dbReference>
<reference evidence="1" key="1">
    <citation type="submission" date="2016-10" db="EMBL/GenBank/DDBJ databases">
        <authorList>
            <person name="de Groot N.N."/>
        </authorList>
    </citation>
    <scope>NUCLEOTIDE SEQUENCE</scope>
</reference>
<dbReference type="Gene3D" id="3.30.70.2540">
    <property type="entry name" value="CRISPR-associated endoribonuclease Cas6/Csy4"/>
    <property type="match status" value="1"/>
</dbReference>
<dbReference type="InterPro" id="IPR042564">
    <property type="entry name" value="CRISPR-Cas6/Csy4_sf"/>
</dbReference>
<dbReference type="Pfam" id="PF09618">
    <property type="entry name" value="Cas_Csy4"/>
    <property type="match status" value="1"/>
</dbReference>
<dbReference type="InterPro" id="IPR013396">
    <property type="entry name" value="CRISPR-assoc_prot_Csy4"/>
</dbReference>
<name>A0A1W1BEJ5_9ZZZZ</name>
<gene>
    <name evidence="1" type="ORF">MNB_SUP05-5-1039</name>
</gene>
<proteinExistence type="predicted"/>
<accession>A0A1W1BEJ5</accession>
<protein>
    <submittedName>
        <fullName evidence="1">CRISPR-associated protein, Csy4 family</fullName>
    </submittedName>
</protein>
<evidence type="ECO:0000313" key="1">
    <source>
        <dbReference type="EMBL" id="SFV51919.1"/>
    </source>
</evidence>
<dbReference type="AlphaFoldDB" id="A0A1W1BEJ5"/>
<dbReference type="GO" id="GO:0004519">
    <property type="term" value="F:endonuclease activity"/>
    <property type="evidence" value="ECO:0007669"/>
    <property type="project" value="InterPro"/>
</dbReference>
<sequence>MNYYLDIKIKPDAEMRENVLLNKVYTKLHKAIFDLNANDIGVSFPSVKVKLGDVVRIHSTQNKLNELQNLNWLGGLSGYCKVSDILPVPDKVDGFQTISRIRQNMSLARMRKKITHQQNKGYIKTDDDIKTYEKYYKEKMFKTGLDNPYLELQSTSTGSKYRLYIQFGDVQQQAVAGEFNRFGLSETATIPIF</sequence>
<dbReference type="GO" id="GO:0043571">
    <property type="term" value="P:maintenance of CRISPR repeat elements"/>
    <property type="evidence" value="ECO:0007669"/>
    <property type="project" value="InterPro"/>
</dbReference>